<dbReference type="InterPro" id="IPR018300">
    <property type="entry name" value="Aminotrans_IV_CS"/>
</dbReference>
<dbReference type="InterPro" id="IPR001544">
    <property type="entry name" value="Aminotrans_IV"/>
</dbReference>
<dbReference type="KEGG" id="osg:BST96_16340"/>
<evidence type="ECO:0000256" key="7">
    <source>
        <dbReference type="ARBA" id="ARBA00035633"/>
    </source>
</evidence>
<comment type="catalytic activity">
    <reaction evidence="9">
        <text>4-amino-4-deoxychorismate = 4-aminobenzoate + pyruvate + H(+)</text>
        <dbReference type="Rhea" id="RHEA:16201"/>
        <dbReference type="ChEBI" id="CHEBI:15361"/>
        <dbReference type="ChEBI" id="CHEBI:15378"/>
        <dbReference type="ChEBI" id="CHEBI:17836"/>
        <dbReference type="ChEBI" id="CHEBI:58406"/>
        <dbReference type="EC" id="4.1.3.38"/>
    </reaction>
</comment>
<dbReference type="CDD" id="cd01559">
    <property type="entry name" value="ADCL_like"/>
    <property type="match status" value="1"/>
</dbReference>
<reference evidence="15 16" key="1">
    <citation type="submission" date="2016-11" db="EMBL/GenBank/DDBJ databases">
        <title>Trade-off between light-utilization and light-protection in marine flavobacteria.</title>
        <authorList>
            <person name="Kumagai Y."/>
        </authorList>
    </citation>
    <scope>NUCLEOTIDE SEQUENCE [LARGE SCALE GENOMIC DNA]</scope>
    <source>
        <strain evidence="15 16">NBRC 107125</strain>
    </source>
</reference>
<proteinExistence type="inferred from homology"/>
<dbReference type="InterPro" id="IPR050571">
    <property type="entry name" value="Class-IV_PLP-Dep_Aminotrnsfr"/>
</dbReference>
<dbReference type="GO" id="GO:0030170">
    <property type="term" value="F:pyridoxal phosphate binding"/>
    <property type="evidence" value="ECO:0007669"/>
    <property type="project" value="InterPro"/>
</dbReference>
<evidence type="ECO:0000256" key="10">
    <source>
        <dbReference type="ARBA" id="ARBA00054027"/>
    </source>
</evidence>
<dbReference type="PROSITE" id="PS00770">
    <property type="entry name" value="AA_TRANSFER_CLASS_4"/>
    <property type="match status" value="1"/>
</dbReference>
<dbReference type="NCBIfam" id="NF004761">
    <property type="entry name" value="PRK06092.1"/>
    <property type="match status" value="1"/>
</dbReference>
<evidence type="ECO:0000256" key="1">
    <source>
        <dbReference type="ARBA" id="ARBA00001933"/>
    </source>
</evidence>
<dbReference type="EMBL" id="CP019343">
    <property type="protein sequence ID" value="ARN75538.1"/>
    <property type="molecule type" value="Genomic_DNA"/>
</dbReference>
<gene>
    <name evidence="15" type="ORF">BST96_16340</name>
</gene>
<evidence type="ECO:0000256" key="11">
    <source>
        <dbReference type="ARBA" id="ARBA00069174"/>
    </source>
</evidence>
<name>A0A1X9NBW3_9GAMM</name>
<dbReference type="AlphaFoldDB" id="A0A1X9NBW3"/>
<dbReference type="RefSeq" id="WP_085759719.1">
    <property type="nucleotide sequence ID" value="NZ_CP019343.1"/>
</dbReference>
<keyword evidence="5" id="KW-0289">Folate biosynthesis</keyword>
<dbReference type="FunFam" id="3.20.10.10:FF:000002">
    <property type="entry name" value="D-alanine aminotransferase"/>
    <property type="match status" value="1"/>
</dbReference>
<comment type="similarity">
    <text evidence="2 13">Belongs to the class-IV pyridoxal-phosphate-dependent aminotransferase family.</text>
</comment>
<dbReference type="OrthoDB" id="9805628at2"/>
<keyword evidence="6 15" id="KW-0456">Lyase</keyword>
<comment type="cofactor">
    <cofactor evidence="1 14">
        <name>pyridoxal 5'-phosphate</name>
        <dbReference type="ChEBI" id="CHEBI:597326"/>
    </cofactor>
</comment>
<evidence type="ECO:0000256" key="3">
    <source>
        <dbReference type="ARBA" id="ARBA00011738"/>
    </source>
</evidence>
<keyword evidence="16" id="KW-1185">Reference proteome</keyword>
<evidence type="ECO:0000256" key="5">
    <source>
        <dbReference type="ARBA" id="ARBA00022909"/>
    </source>
</evidence>
<dbReference type="GO" id="GO:0046656">
    <property type="term" value="P:folic acid biosynthetic process"/>
    <property type="evidence" value="ECO:0007669"/>
    <property type="project" value="UniProtKB-KW"/>
</dbReference>
<dbReference type="GO" id="GO:0008696">
    <property type="term" value="F:4-amino-4-deoxychorismate lyase activity"/>
    <property type="evidence" value="ECO:0007669"/>
    <property type="project" value="UniProtKB-UniRule"/>
</dbReference>
<dbReference type="InterPro" id="IPR036038">
    <property type="entry name" value="Aminotransferase-like"/>
</dbReference>
<organism evidence="15 16">
    <name type="scientific">Oceanicoccus sagamiensis</name>
    <dbReference type="NCBI Taxonomy" id="716816"/>
    <lineage>
        <taxon>Bacteria</taxon>
        <taxon>Pseudomonadati</taxon>
        <taxon>Pseudomonadota</taxon>
        <taxon>Gammaproteobacteria</taxon>
        <taxon>Cellvibrionales</taxon>
        <taxon>Spongiibacteraceae</taxon>
        <taxon>Oceanicoccus</taxon>
    </lineage>
</organism>
<dbReference type="GO" id="GO:0008153">
    <property type="term" value="P:4-aminobenzoate biosynthetic process"/>
    <property type="evidence" value="ECO:0007669"/>
    <property type="project" value="UniProtKB-UniRule"/>
</dbReference>
<dbReference type="GO" id="GO:0005829">
    <property type="term" value="C:cytosol"/>
    <property type="evidence" value="ECO:0007669"/>
    <property type="project" value="TreeGrafter"/>
</dbReference>
<evidence type="ECO:0000256" key="8">
    <source>
        <dbReference type="ARBA" id="ARBA00035676"/>
    </source>
</evidence>
<dbReference type="Proteomes" id="UP000193450">
    <property type="component" value="Chromosome"/>
</dbReference>
<evidence type="ECO:0000256" key="13">
    <source>
        <dbReference type="RuleBase" id="RU004106"/>
    </source>
</evidence>
<evidence type="ECO:0000256" key="6">
    <source>
        <dbReference type="ARBA" id="ARBA00023239"/>
    </source>
</evidence>
<dbReference type="Pfam" id="PF01063">
    <property type="entry name" value="Aminotran_4"/>
    <property type="match status" value="1"/>
</dbReference>
<dbReference type="InterPro" id="IPR043132">
    <property type="entry name" value="BCAT-like_C"/>
</dbReference>
<evidence type="ECO:0000313" key="15">
    <source>
        <dbReference type="EMBL" id="ARN75538.1"/>
    </source>
</evidence>
<dbReference type="SUPFAM" id="SSF56752">
    <property type="entry name" value="D-aminoacid aminotransferase-like PLP-dependent enzymes"/>
    <property type="match status" value="1"/>
</dbReference>
<sequence>MPADALVNGSFSRSIDSRDRGLAYGDGLFETIKINAGHPEFLSLHLRRLQWGCARLGIDCDVSVIESDIEKILPVASTQAAVLKIIITRESGGRGYQPDANAGFNRILRVEGLTSDYAVEASQGVAVRLCDTRLGINPQLAGIKHLSRLENVLARAEWRDKAITEGLMFDSDGRLVEGTMSNVFIVKDKVLLTPRLHRCGVNGVIRQLLIEQLAPSLKLSCDTADVVLEDIYQAEEVFICNSLMGIVPVVTIGCHTKTIGDITRSLQQSLQAVRNSHA</sequence>
<comment type="subunit">
    <text evidence="3">Homodimer.</text>
</comment>
<evidence type="ECO:0000256" key="9">
    <source>
        <dbReference type="ARBA" id="ARBA00049529"/>
    </source>
</evidence>
<evidence type="ECO:0000256" key="2">
    <source>
        <dbReference type="ARBA" id="ARBA00009320"/>
    </source>
</evidence>
<dbReference type="InterPro" id="IPR017824">
    <property type="entry name" value="Aminodeoxychorismate_lyase_IV"/>
</dbReference>
<evidence type="ECO:0000313" key="16">
    <source>
        <dbReference type="Proteomes" id="UP000193450"/>
    </source>
</evidence>
<dbReference type="InterPro" id="IPR043131">
    <property type="entry name" value="BCAT-like_N"/>
</dbReference>
<dbReference type="STRING" id="716816.BST96_16340"/>
<dbReference type="EC" id="4.1.3.38" evidence="8 12"/>
<dbReference type="PANTHER" id="PTHR42743">
    <property type="entry name" value="AMINO-ACID AMINOTRANSFERASE"/>
    <property type="match status" value="1"/>
</dbReference>
<evidence type="ECO:0000256" key="14">
    <source>
        <dbReference type="RuleBase" id="RU004516"/>
    </source>
</evidence>
<dbReference type="NCBIfam" id="TIGR03461">
    <property type="entry name" value="pabC_Proteo"/>
    <property type="match status" value="1"/>
</dbReference>
<evidence type="ECO:0000256" key="12">
    <source>
        <dbReference type="NCBIfam" id="TIGR03461"/>
    </source>
</evidence>
<evidence type="ECO:0000256" key="4">
    <source>
        <dbReference type="ARBA" id="ARBA00022898"/>
    </source>
</evidence>
<comment type="pathway">
    <text evidence="7">Cofactor biosynthesis; tetrahydrofolate biosynthesis; 4-aminobenzoate from chorismate: step 2/2.</text>
</comment>
<accession>A0A1X9NBW3</accession>
<keyword evidence="4 14" id="KW-0663">Pyridoxal phosphate</keyword>
<comment type="function">
    <text evidence="10">Involved in the biosynthesis of p-aminobenzoate (PABA), a precursor of tetrahydrofolate. Converts 4-amino-4-deoxychorismate into 4-aminobenzoate (PABA) and pyruvate.</text>
</comment>
<protein>
    <recommendedName>
        <fullName evidence="11 12">Aminodeoxychorismate lyase</fullName>
        <ecNumber evidence="8 12">4.1.3.38</ecNumber>
    </recommendedName>
</protein>
<dbReference type="Gene3D" id="3.20.10.10">
    <property type="entry name" value="D-amino Acid Aminotransferase, subunit A, domain 2"/>
    <property type="match status" value="1"/>
</dbReference>
<dbReference type="Gene3D" id="3.30.470.10">
    <property type="match status" value="1"/>
</dbReference>
<dbReference type="PANTHER" id="PTHR42743:SF2">
    <property type="entry name" value="AMINODEOXYCHORISMATE LYASE"/>
    <property type="match status" value="1"/>
</dbReference>